<comment type="subcellular location">
    <subcellularLocation>
        <location evidence="1">Cell membrane</location>
        <topology evidence="1">Multi-pass membrane protein</topology>
    </subcellularLocation>
</comment>
<keyword evidence="5 10" id="KW-0132">Cell division</keyword>
<feature type="transmembrane region" description="Helical" evidence="11">
    <location>
        <begin position="21"/>
        <end position="45"/>
    </location>
</feature>
<dbReference type="Proteomes" id="UP000705508">
    <property type="component" value="Unassembled WGS sequence"/>
</dbReference>
<dbReference type="NCBIfam" id="NF038347">
    <property type="entry name" value="FtsX_Gpos"/>
    <property type="match status" value="1"/>
</dbReference>
<reference evidence="14" key="1">
    <citation type="submission" date="2020-08" db="EMBL/GenBank/DDBJ databases">
        <authorList>
            <person name="Cejkova D."/>
            <person name="Kubasova T."/>
            <person name="Jahodarova E."/>
            <person name="Rychlik I."/>
        </authorList>
    </citation>
    <scope>NUCLEOTIDE SEQUENCE</scope>
    <source>
        <strain evidence="14">An582</strain>
    </source>
</reference>
<gene>
    <name evidence="14" type="ORF">H6A20_09740</name>
</gene>
<dbReference type="PROSITE" id="PS51257">
    <property type="entry name" value="PROKAR_LIPOPROTEIN"/>
    <property type="match status" value="1"/>
</dbReference>
<dbReference type="PANTHER" id="PTHR47755:SF1">
    <property type="entry name" value="CELL DIVISION PROTEIN FTSX"/>
    <property type="match status" value="1"/>
</dbReference>
<evidence type="ECO:0000256" key="8">
    <source>
        <dbReference type="ARBA" id="ARBA00023136"/>
    </source>
</evidence>
<dbReference type="EMBL" id="JACJKS010000014">
    <property type="protein sequence ID" value="MBM6948932.1"/>
    <property type="molecule type" value="Genomic_DNA"/>
</dbReference>
<feature type="domain" description="ABC3 transporter permease C-terminal" evidence="12">
    <location>
        <begin position="178"/>
        <end position="298"/>
    </location>
</feature>
<evidence type="ECO:0000256" key="4">
    <source>
        <dbReference type="ARBA" id="ARBA00022475"/>
    </source>
</evidence>
<feature type="transmembrane region" description="Helical" evidence="11">
    <location>
        <begin position="276"/>
        <end position="296"/>
    </location>
</feature>
<evidence type="ECO:0000256" key="1">
    <source>
        <dbReference type="ARBA" id="ARBA00004651"/>
    </source>
</evidence>
<feature type="transmembrane region" description="Helical" evidence="11">
    <location>
        <begin position="171"/>
        <end position="201"/>
    </location>
</feature>
<dbReference type="PANTHER" id="PTHR47755">
    <property type="entry name" value="CELL DIVISION PROTEIN FTSX"/>
    <property type="match status" value="1"/>
</dbReference>
<feature type="transmembrane region" description="Helical" evidence="11">
    <location>
        <begin position="222"/>
        <end position="246"/>
    </location>
</feature>
<evidence type="ECO:0000256" key="6">
    <source>
        <dbReference type="ARBA" id="ARBA00022692"/>
    </source>
</evidence>
<keyword evidence="4 10" id="KW-1003">Cell membrane</keyword>
<dbReference type="Pfam" id="PF02687">
    <property type="entry name" value="FtsX"/>
    <property type="match status" value="1"/>
</dbReference>
<dbReference type="GO" id="GO:0051301">
    <property type="term" value="P:cell division"/>
    <property type="evidence" value="ECO:0007669"/>
    <property type="project" value="UniProtKB-KW"/>
</dbReference>
<evidence type="ECO:0000259" key="12">
    <source>
        <dbReference type="Pfam" id="PF02687"/>
    </source>
</evidence>
<dbReference type="AlphaFoldDB" id="A0A938XFB4"/>
<keyword evidence="7 11" id="KW-1133">Transmembrane helix</keyword>
<evidence type="ECO:0000256" key="9">
    <source>
        <dbReference type="ARBA" id="ARBA00023306"/>
    </source>
</evidence>
<comment type="caution">
    <text evidence="14">The sequence shown here is derived from an EMBL/GenBank/DDBJ whole genome shotgun (WGS) entry which is preliminary data.</text>
</comment>
<comment type="similarity">
    <text evidence="2 10">Belongs to the ABC-4 integral membrane protein family. FtsX subfamily.</text>
</comment>
<evidence type="ECO:0000256" key="11">
    <source>
        <dbReference type="SAM" id="Phobius"/>
    </source>
</evidence>
<evidence type="ECO:0000259" key="13">
    <source>
        <dbReference type="Pfam" id="PF18075"/>
    </source>
</evidence>
<accession>A0A938XFB4</accession>
<evidence type="ECO:0000313" key="15">
    <source>
        <dbReference type="Proteomes" id="UP000705508"/>
    </source>
</evidence>
<comment type="function">
    <text evidence="10">Part of the ABC transporter FtsEX involved in asymmetric cellular division facilitating the initiation of sporulation.</text>
</comment>
<evidence type="ECO:0000256" key="10">
    <source>
        <dbReference type="PIRNR" id="PIRNR003097"/>
    </source>
</evidence>
<evidence type="ECO:0000256" key="3">
    <source>
        <dbReference type="ARBA" id="ARBA00021907"/>
    </source>
</evidence>
<evidence type="ECO:0000256" key="2">
    <source>
        <dbReference type="ARBA" id="ARBA00007379"/>
    </source>
</evidence>
<reference evidence="14" key="2">
    <citation type="journal article" date="2021" name="Sci. Rep.">
        <title>The distribution of antibiotic resistance genes in chicken gut microbiota commensals.</title>
        <authorList>
            <person name="Juricova H."/>
            <person name="Matiasovicova J."/>
            <person name="Kubasova T."/>
            <person name="Cejkova D."/>
            <person name="Rychlik I."/>
        </authorList>
    </citation>
    <scope>NUCLEOTIDE SEQUENCE</scope>
    <source>
        <strain evidence="14">An582</strain>
    </source>
</reference>
<dbReference type="InterPro" id="IPR040690">
    <property type="entry name" value="FtsX_ECD"/>
</dbReference>
<dbReference type="InterPro" id="IPR003838">
    <property type="entry name" value="ABC3_permease_C"/>
</dbReference>
<dbReference type="Pfam" id="PF18075">
    <property type="entry name" value="FtsX_ECD"/>
    <property type="match status" value="1"/>
</dbReference>
<dbReference type="Gene3D" id="3.30.70.3040">
    <property type="match status" value="1"/>
</dbReference>
<sequence>MRISTVGYSTKQGFKNIARNKLFSFASIATMSACIFVFGLFFAIVMNFNYIVQKAEESVAITVFFEEDLPQSQVDEIGEELANCEGVLDVEYVSADQAWDSFQDEYFGEDSSLAEGFKDDNPLANSDNYSVYMEDVAQQDDVVSFAESLDGVRKVNKSDVVADTLSSVNRLITYVSIAIIAILLAVSIFLISNTVTMGITVRREEIAIMKYIGAKDGFVRAPFVIEGIVIGLIGAVIPLALLYFMYGKAVSYILQRFNLLNNILDFLPVTEVYRTLLPVGLALGVGIGFVGSFFTIRKHLKV</sequence>
<evidence type="ECO:0000313" key="14">
    <source>
        <dbReference type="EMBL" id="MBM6948932.1"/>
    </source>
</evidence>
<keyword evidence="8 10" id="KW-0472">Membrane</keyword>
<proteinExistence type="inferred from homology"/>
<keyword evidence="6 11" id="KW-0812">Transmembrane</keyword>
<dbReference type="GO" id="GO:0005886">
    <property type="term" value="C:plasma membrane"/>
    <property type="evidence" value="ECO:0007669"/>
    <property type="project" value="UniProtKB-SubCell"/>
</dbReference>
<feature type="domain" description="FtsX extracellular" evidence="13">
    <location>
        <begin position="59"/>
        <end position="155"/>
    </location>
</feature>
<dbReference type="PIRSF" id="PIRSF003097">
    <property type="entry name" value="FtsX"/>
    <property type="match status" value="1"/>
</dbReference>
<protein>
    <recommendedName>
        <fullName evidence="3 10">Cell division protein FtsX</fullName>
    </recommendedName>
</protein>
<dbReference type="RefSeq" id="WP_204906936.1">
    <property type="nucleotide sequence ID" value="NZ_JACJKS010000014.1"/>
</dbReference>
<dbReference type="InterPro" id="IPR058204">
    <property type="entry name" value="FtsX_firmicutes-type"/>
</dbReference>
<evidence type="ECO:0000256" key="7">
    <source>
        <dbReference type="ARBA" id="ARBA00022989"/>
    </source>
</evidence>
<dbReference type="InterPro" id="IPR004513">
    <property type="entry name" value="FtsX"/>
</dbReference>
<keyword evidence="9 10" id="KW-0131">Cell cycle</keyword>
<name>A0A938XFB4_9CLOT</name>
<evidence type="ECO:0000256" key="5">
    <source>
        <dbReference type="ARBA" id="ARBA00022618"/>
    </source>
</evidence>
<organism evidence="14 15">
    <name type="scientific">Mordavella massiliensis</name>
    <dbReference type="NCBI Taxonomy" id="1871024"/>
    <lineage>
        <taxon>Bacteria</taxon>
        <taxon>Bacillati</taxon>
        <taxon>Bacillota</taxon>
        <taxon>Clostridia</taxon>
        <taxon>Eubacteriales</taxon>
        <taxon>Clostridiaceae</taxon>
        <taxon>Mordavella</taxon>
    </lineage>
</organism>